<keyword evidence="4" id="KW-1185">Reference proteome</keyword>
<keyword evidence="2" id="KW-0732">Signal</keyword>
<dbReference type="RefSeq" id="WP_092502764.1">
    <property type="nucleotide sequence ID" value="NZ_LT629695.1"/>
</dbReference>
<dbReference type="AlphaFoldDB" id="A0A1G8BBV7"/>
<name>A0A1G8BBV7_9MICO</name>
<dbReference type="Proteomes" id="UP000198822">
    <property type="component" value="Chromosome I"/>
</dbReference>
<evidence type="ECO:0000313" key="4">
    <source>
        <dbReference type="Proteomes" id="UP000198822"/>
    </source>
</evidence>
<accession>A0A1G8BBV7</accession>
<dbReference type="PROSITE" id="PS51257">
    <property type="entry name" value="PROKAR_LIPOPROTEIN"/>
    <property type="match status" value="1"/>
</dbReference>
<feature type="region of interest" description="Disordered" evidence="1">
    <location>
        <begin position="31"/>
        <end position="64"/>
    </location>
</feature>
<dbReference type="EMBL" id="LT629695">
    <property type="protein sequence ID" value="SDH30658.1"/>
    <property type="molecule type" value="Genomic_DNA"/>
</dbReference>
<evidence type="ECO:0000313" key="3">
    <source>
        <dbReference type="EMBL" id="SDH30658.1"/>
    </source>
</evidence>
<gene>
    <name evidence="3" type="ORF">SAMN04489720_0873</name>
</gene>
<reference evidence="4" key="1">
    <citation type="submission" date="2016-10" db="EMBL/GenBank/DDBJ databases">
        <authorList>
            <person name="Varghese N."/>
            <person name="Submissions S."/>
        </authorList>
    </citation>
    <scope>NUCLEOTIDE SEQUENCE [LARGE SCALE GENOMIC DNA]</scope>
    <source>
        <strain evidence="4">DSM 22002</strain>
    </source>
</reference>
<feature type="chain" id="PRO_5009243039" description="PknH-like extracellular domain-containing protein" evidence="2">
    <location>
        <begin position="24"/>
        <end position="251"/>
    </location>
</feature>
<sequence length="251" mass="25798">MRIRSLATACLGIVVLAGCASTAADDDASAVPAASSASPSSTPSPTAEPGATMPPPSLAHSTTVTTDEQHALLATLEDLPAGWVHVESGYFLLVQPQFAPCGDTAFEYVVGSPVEADDLYVAQEMHAARQLSAADDPPSLWQELRATPDAEAALDRIRTDLAACPQVVPDGMTFTPHTLDGAPDAACFVTTLAGVDDGVPSALTTCWAAAGDLLATVTVRQVPVDGQPLELDERAVDALLLTALDHMGLAG</sequence>
<dbReference type="STRING" id="399736.SAMN04489720_0873"/>
<evidence type="ECO:0000256" key="1">
    <source>
        <dbReference type="SAM" id="MobiDB-lite"/>
    </source>
</evidence>
<evidence type="ECO:0008006" key="5">
    <source>
        <dbReference type="Google" id="ProtNLM"/>
    </source>
</evidence>
<feature type="signal peptide" evidence="2">
    <location>
        <begin position="1"/>
        <end position="23"/>
    </location>
</feature>
<protein>
    <recommendedName>
        <fullName evidence="5">PknH-like extracellular domain-containing protein</fullName>
    </recommendedName>
</protein>
<organism evidence="3 4">
    <name type="scientific">Agrococcus jejuensis</name>
    <dbReference type="NCBI Taxonomy" id="399736"/>
    <lineage>
        <taxon>Bacteria</taxon>
        <taxon>Bacillati</taxon>
        <taxon>Actinomycetota</taxon>
        <taxon>Actinomycetes</taxon>
        <taxon>Micrococcales</taxon>
        <taxon>Microbacteriaceae</taxon>
        <taxon>Agrococcus</taxon>
    </lineage>
</organism>
<feature type="compositionally biased region" description="Low complexity" evidence="1">
    <location>
        <begin position="31"/>
        <end position="47"/>
    </location>
</feature>
<evidence type="ECO:0000256" key="2">
    <source>
        <dbReference type="SAM" id="SignalP"/>
    </source>
</evidence>
<proteinExistence type="predicted"/>